<evidence type="ECO:0000313" key="5">
    <source>
        <dbReference type="Proteomes" id="UP001247307"/>
    </source>
</evidence>
<evidence type="ECO:0000256" key="3">
    <source>
        <dbReference type="SAM" id="SignalP"/>
    </source>
</evidence>
<keyword evidence="2" id="KW-1133">Transmembrane helix</keyword>
<dbReference type="AlphaFoldDB" id="A0AAE4C786"/>
<reference evidence="4" key="1">
    <citation type="submission" date="2023-07" db="EMBL/GenBank/DDBJ databases">
        <title>Sequencing the genomes of 1000 actinobacteria strains.</title>
        <authorList>
            <person name="Klenk H.-P."/>
        </authorList>
    </citation>
    <scope>NUCLEOTIDE SEQUENCE</scope>
    <source>
        <strain evidence="4">DSM 13988</strain>
    </source>
</reference>
<keyword evidence="3" id="KW-0732">Signal</keyword>
<accession>A0AAE4C786</accession>
<gene>
    <name evidence="4" type="ORF">J2S35_000145</name>
</gene>
<dbReference type="EMBL" id="JAVDUI010000001">
    <property type="protein sequence ID" value="MDR6891205.1"/>
    <property type="molecule type" value="Genomic_DNA"/>
</dbReference>
<protein>
    <submittedName>
        <fullName evidence="4">Uncharacterized protein</fullName>
    </submittedName>
</protein>
<keyword evidence="2" id="KW-0472">Membrane</keyword>
<feature type="signal peptide" evidence="3">
    <location>
        <begin position="1"/>
        <end position="22"/>
    </location>
</feature>
<keyword evidence="2" id="KW-0812">Transmembrane</keyword>
<evidence type="ECO:0000256" key="2">
    <source>
        <dbReference type="SAM" id="Phobius"/>
    </source>
</evidence>
<organism evidence="4 5">
    <name type="scientific">Falsarthrobacter nasiphocae</name>
    <dbReference type="NCBI Taxonomy" id="189863"/>
    <lineage>
        <taxon>Bacteria</taxon>
        <taxon>Bacillati</taxon>
        <taxon>Actinomycetota</taxon>
        <taxon>Actinomycetes</taxon>
        <taxon>Micrococcales</taxon>
        <taxon>Micrococcaceae</taxon>
        <taxon>Falsarthrobacter</taxon>
    </lineage>
</organism>
<feature type="compositionally biased region" description="Polar residues" evidence="1">
    <location>
        <begin position="26"/>
        <end position="35"/>
    </location>
</feature>
<evidence type="ECO:0000313" key="4">
    <source>
        <dbReference type="EMBL" id="MDR6891205.1"/>
    </source>
</evidence>
<comment type="caution">
    <text evidence="4">The sequence shown here is derived from an EMBL/GenBank/DDBJ whole genome shotgun (WGS) entry which is preliminary data.</text>
</comment>
<feature type="region of interest" description="Disordered" evidence="1">
    <location>
        <begin position="19"/>
        <end position="41"/>
    </location>
</feature>
<sequence length="125" mass="12312">MTTTTRSAATLRAALASLPRSASALQTESAPQAASMTRPDAAGQRPAARGLLIALCTALLALGLVAAHVGVSALDDNPQADVFLLVTPLVNALLAVLGAAVLVVMAVFGSSAASQAPAAAAVRRG</sequence>
<name>A0AAE4C786_9MICC</name>
<proteinExistence type="predicted"/>
<feature type="transmembrane region" description="Helical" evidence="2">
    <location>
        <begin position="83"/>
        <end position="108"/>
    </location>
</feature>
<feature type="chain" id="PRO_5041980463" evidence="3">
    <location>
        <begin position="23"/>
        <end position="125"/>
    </location>
</feature>
<evidence type="ECO:0000256" key="1">
    <source>
        <dbReference type="SAM" id="MobiDB-lite"/>
    </source>
</evidence>
<dbReference type="RefSeq" id="WP_309848715.1">
    <property type="nucleotide sequence ID" value="NZ_BAAAIU010000004.1"/>
</dbReference>
<feature type="transmembrane region" description="Helical" evidence="2">
    <location>
        <begin position="48"/>
        <end position="71"/>
    </location>
</feature>
<keyword evidence="5" id="KW-1185">Reference proteome</keyword>
<dbReference type="Proteomes" id="UP001247307">
    <property type="component" value="Unassembled WGS sequence"/>
</dbReference>